<keyword evidence="1" id="KW-1133">Transmembrane helix</keyword>
<protein>
    <submittedName>
        <fullName evidence="2">Uncharacterized protein</fullName>
    </submittedName>
</protein>
<keyword evidence="1" id="KW-0812">Transmembrane</keyword>
<gene>
    <name evidence="2" type="ORF">FIV41_17570</name>
</gene>
<dbReference type="Proteomes" id="UP000316123">
    <property type="component" value="Unassembled WGS sequence"/>
</dbReference>
<evidence type="ECO:0000256" key="1">
    <source>
        <dbReference type="SAM" id="Phobius"/>
    </source>
</evidence>
<organism evidence="2 3">
    <name type="scientific">Pseudomonas marginalis</name>
    <name type="common">Pseudomonas panacis</name>
    <dbReference type="NCBI Taxonomy" id="298"/>
    <lineage>
        <taxon>Bacteria</taxon>
        <taxon>Pseudomonadati</taxon>
        <taxon>Pseudomonadota</taxon>
        <taxon>Gammaproteobacteria</taxon>
        <taxon>Pseudomonadales</taxon>
        <taxon>Pseudomonadaceae</taxon>
        <taxon>Pseudomonas</taxon>
    </lineage>
</organism>
<reference evidence="2 3" key="1">
    <citation type="submission" date="2019-06" db="EMBL/GenBank/DDBJ databases">
        <title>Pseudomonas bimorpha sp. nov. isolated from bovine raw milk and skim milk concentrate.</title>
        <authorList>
            <person name="Hofmann K."/>
            <person name="Huptas C."/>
            <person name="Doll E."/>
            <person name="Scherer S."/>
            <person name="Wenning M."/>
        </authorList>
    </citation>
    <scope>NUCLEOTIDE SEQUENCE [LARGE SCALE GENOMIC DNA]</scope>
    <source>
        <strain evidence="2 3">DSM 13124</strain>
    </source>
</reference>
<proteinExistence type="predicted"/>
<comment type="caution">
    <text evidence="2">The sequence shown here is derived from an EMBL/GenBank/DDBJ whole genome shotgun (WGS) entry which is preliminary data.</text>
</comment>
<evidence type="ECO:0000313" key="2">
    <source>
        <dbReference type="EMBL" id="TWR58047.1"/>
    </source>
</evidence>
<name>A0A9X9BQ83_PSEMA</name>
<dbReference type="RefSeq" id="WP_074847304.1">
    <property type="nucleotide sequence ID" value="NZ_FNSU01000003.1"/>
</dbReference>
<dbReference type="EMBL" id="VFEQ01000011">
    <property type="protein sequence ID" value="TWR58047.1"/>
    <property type="molecule type" value="Genomic_DNA"/>
</dbReference>
<keyword evidence="1" id="KW-0472">Membrane</keyword>
<accession>A0A9X9BQ83</accession>
<sequence>MLKSVDLGPLGSEEFRGTAGLGRGPDTLDWATLSGLTDLDTSPTKLKKSIFTFDRIAPPPAAPVVGANDEIYNSVHTQSMNDITREEFNAKLETIEAKMDARVESVSAKIEGFLAAQAERDKRLDGVLAQIGKDNGETKAGISSMKTTLIVAAVSTVIAIVLGVAGFNTALTSNMLSAFQLGKSESTATVEKIILGESKSSPAATSPPAVKSGS</sequence>
<feature type="transmembrane region" description="Helical" evidence="1">
    <location>
        <begin position="149"/>
        <end position="171"/>
    </location>
</feature>
<dbReference type="AlphaFoldDB" id="A0A9X9BQ83"/>
<evidence type="ECO:0000313" key="3">
    <source>
        <dbReference type="Proteomes" id="UP000316123"/>
    </source>
</evidence>
<dbReference type="OrthoDB" id="6905841at2"/>